<dbReference type="InParanoid" id="E9GPM2"/>
<evidence type="ECO:0000313" key="1">
    <source>
        <dbReference type="EMBL" id="EFX78406.1"/>
    </source>
</evidence>
<evidence type="ECO:0000313" key="2">
    <source>
        <dbReference type="Proteomes" id="UP000000305"/>
    </source>
</evidence>
<proteinExistence type="predicted"/>
<name>E9GPM2_DAPPU</name>
<organism evidence="1 2">
    <name type="scientific">Daphnia pulex</name>
    <name type="common">Water flea</name>
    <dbReference type="NCBI Taxonomy" id="6669"/>
    <lineage>
        <taxon>Eukaryota</taxon>
        <taxon>Metazoa</taxon>
        <taxon>Ecdysozoa</taxon>
        <taxon>Arthropoda</taxon>
        <taxon>Crustacea</taxon>
        <taxon>Branchiopoda</taxon>
        <taxon>Diplostraca</taxon>
        <taxon>Cladocera</taxon>
        <taxon>Anomopoda</taxon>
        <taxon>Daphniidae</taxon>
        <taxon>Daphnia</taxon>
    </lineage>
</organism>
<dbReference type="AlphaFoldDB" id="E9GPM2"/>
<protein>
    <submittedName>
        <fullName evidence="1">Uncharacterized protein</fullName>
    </submittedName>
</protein>
<dbReference type="OrthoDB" id="6620210at2759"/>
<sequence length="249" mass="28857">MVVFSGSKQTFTNFNTHCERIHLDEWNKFSTPGTTNNQNSIKLFVVPTSLHVSRKRQLDDGLTRVVTERNLSLNLLNLKPLRKWIEMPVPGHLVFEKYGFYIGFTCSGVLKTFEPFRCFLAIKKMVEKHTGEAIISEYEDVLEEWGIPISKIVRAVTDGDKNMIRAFNLKFPTNKSDSDPSNHLIVDLSETEAQRPQPIITYLDEDPIVDLQIDCEDISLWNRIDEMQLFCVEFDSDFDQLDREEESEM</sequence>
<reference evidence="1 2" key="1">
    <citation type="journal article" date="2011" name="Science">
        <title>The ecoresponsive genome of Daphnia pulex.</title>
        <authorList>
            <person name="Colbourne J.K."/>
            <person name="Pfrender M.E."/>
            <person name="Gilbert D."/>
            <person name="Thomas W.K."/>
            <person name="Tucker A."/>
            <person name="Oakley T.H."/>
            <person name="Tokishita S."/>
            <person name="Aerts A."/>
            <person name="Arnold G.J."/>
            <person name="Basu M.K."/>
            <person name="Bauer D.J."/>
            <person name="Caceres C.E."/>
            <person name="Carmel L."/>
            <person name="Casola C."/>
            <person name="Choi J.H."/>
            <person name="Detter J.C."/>
            <person name="Dong Q."/>
            <person name="Dusheyko S."/>
            <person name="Eads B.D."/>
            <person name="Frohlich T."/>
            <person name="Geiler-Samerotte K.A."/>
            <person name="Gerlach D."/>
            <person name="Hatcher P."/>
            <person name="Jogdeo S."/>
            <person name="Krijgsveld J."/>
            <person name="Kriventseva E.V."/>
            <person name="Kultz D."/>
            <person name="Laforsch C."/>
            <person name="Lindquist E."/>
            <person name="Lopez J."/>
            <person name="Manak J.R."/>
            <person name="Muller J."/>
            <person name="Pangilinan J."/>
            <person name="Patwardhan R.P."/>
            <person name="Pitluck S."/>
            <person name="Pritham E.J."/>
            <person name="Rechtsteiner A."/>
            <person name="Rho M."/>
            <person name="Rogozin I.B."/>
            <person name="Sakarya O."/>
            <person name="Salamov A."/>
            <person name="Schaack S."/>
            <person name="Shapiro H."/>
            <person name="Shiga Y."/>
            <person name="Skalitzky C."/>
            <person name="Smith Z."/>
            <person name="Souvorov A."/>
            <person name="Sung W."/>
            <person name="Tang Z."/>
            <person name="Tsuchiya D."/>
            <person name="Tu H."/>
            <person name="Vos H."/>
            <person name="Wang M."/>
            <person name="Wolf Y.I."/>
            <person name="Yamagata H."/>
            <person name="Yamada T."/>
            <person name="Ye Y."/>
            <person name="Shaw J.R."/>
            <person name="Andrews J."/>
            <person name="Crease T.J."/>
            <person name="Tang H."/>
            <person name="Lucas S.M."/>
            <person name="Robertson H.M."/>
            <person name="Bork P."/>
            <person name="Koonin E.V."/>
            <person name="Zdobnov E.M."/>
            <person name="Grigoriev I.V."/>
            <person name="Lynch M."/>
            <person name="Boore J.L."/>
        </authorList>
    </citation>
    <scope>NUCLEOTIDE SEQUENCE [LARGE SCALE GENOMIC DNA]</scope>
</reference>
<dbReference type="PhylomeDB" id="E9GPM2"/>
<dbReference type="Proteomes" id="UP000000305">
    <property type="component" value="Unassembled WGS sequence"/>
</dbReference>
<dbReference type="HOGENOM" id="CLU_1116715_0_0_1"/>
<keyword evidence="2" id="KW-1185">Reference proteome</keyword>
<gene>
    <name evidence="1" type="ORF">DAPPUDRAFT_320356</name>
</gene>
<accession>E9GPM2</accession>
<dbReference type="EMBL" id="GL732557">
    <property type="protein sequence ID" value="EFX78406.1"/>
    <property type="molecule type" value="Genomic_DNA"/>
</dbReference>
<dbReference type="KEGG" id="dpx:DAPPUDRAFT_320356"/>